<dbReference type="FunFam" id="3.40.50.2000:FF:000072">
    <property type="entry name" value="Glycosyl transferase"/>
    <property type="match status" value="1"/>
</dbReference>
<dbReference type="CDD" id="cd03784">
    <property type="entry name" value="GT1_Gtf-like"/>
    <property type="match status" value="1"/>
</dbReference>
<dbReference type="GO" id="GO:0017000">
    <property type="term" value="P:antibiotic biosynthetic process"/>
    <property type="evidence" value="ECO:0007669"/>
    <property type="project" value="UniProtKB-ARBA"/>
</dbReference>
<keyword evidence="2" id="KW-0328">Glycosyltransferase</keyword>
<evidence type="ECO:0000313" key="7">
    <source>
        <dbReference type="Proteomes" id="UP001235874"/>
    </source>
</evidence>
<protein>
    <submittedName>
        <fullName evidence="6">DUF1205 domain-containing protein</fullName>
    </submittedName>
</protein>
<gene>
    <name evidence="6" type="ORF">Q3V37_18005</name>
</gene>
<name>A0AAJ6HNI9_9ACTN</name>
<dbReference type="Proteomes" id="UP001235874">
    <property type="component" value="Chromosome"/>
</dbReference>
<keyword evidence="3" id="KW-0808">Transferase</keyword>
<accession>A0AAJ6HNI9</accession>
<dbReference type="Pfam" id="PF06722">
    <property type="entry name" value="EryCIII-like_C"/>
    <property type="match status" value="1"/>
</dbReference>
<evidence type="ECO:0000313" key="6">
    <source>
        <dbReference type="EMBL" id="WLS43307.1"/>
    </source>
</evidence>
<feature type="domain" description="Erythromycin biosynthesis protein CIII-like C-terminal" evidence="4">
    <location>
        <begin position="262"/>
        <end position="403"/>
    </location>
</feature>
<dbReference type="InterPro" id="IPR050426">
    <property type="entry name" value="Glycosyltransferase_28"/>
</dbReference>
<dbReference type="InterPro" id="IPR010610">
    <property type="entry name" value="EryCIII-like_C"/>
</dbReference>
<evidence type="ECO:0000256" key="3">
    <source>
        <dbReference type="ARBA" id="ARBA00022679"/>
    </source>
</evidence>
<evidence type="ECO:0000259" key="4">
    <source>
        <dbReference type="Pfam" id="PF06722"/>
    </source>
</evidence>
<keyword evidence="7" id="KW-1185">Reference proteome</keyword>
<dbReference type="KEGG" id="mprn:Q3V37_18005"/>
<dbReference type="RefSeq" id="WP_306270734.1">
    <property type="nucleotide sequence ID" value="NZ_CP130472.1"/>
</dbReference>
<reference evidence="6 7" key="1">
    <citation type="submission" date="2023-07" db="EMBL/GenBank/DDBJ databases">
        <title>Micromonospora profundi TRM 95458 converts glycerol to a new osmotic compound.</title>
        <authorList>
            <person name="Lu D."/>
        </authorList>
    </citation>
    <scope>NUCLEOTIDE SEQUENCE [LARGE SCALE GENOMIC DNA]</scope>
    <source>
        <strain evidence="6 7">TRM95458</strain>
    </source>
</reference>
<evidence type="ECO:0000256" key="2">
    <source>
        <dbReference type="ARBA" id="ARBA00022676"/>
    </source>
</evidence>
<dbReference type="InterPro" id="IPR002213">
    <property type="entry name" value="UDP_glucos_trans"/>
</dbReference>
<dbReference type="Pfam" id="PF21036">
    <property type="entry name" value="EryCIII-like_N"/>
    <property type="match status" value="1"/>
</dbReference>
<feature type="domain" description="Erythromycin biosynthesis protein CIII-like N-terminal" evidence="5">
    <location>
        <begin position="120"/>
        <end position="242"/>
    </location>
</feature>
<proteinExistence type="inferred from homology"/>
<dbReference type="PANTHER" id="PTHR48050">
    <property type="entry name" value="STEROL 3-BETA-GLUCOSYLTRANSFERASE"/>
    <property type="match status" value="1"/>
</dbReference>
<dbReference type="GO" id="GO:0016758">
    <property type="term" value="F:hexosyltransferase activity"/>
    <property type="evidence" value="ECO:0007669"/>
    <property type="project" value="UniProtKB-ARBA"/>
</dbReference>
<dbReference type="EMBL" id="CP130472">
    <property type="protein sequence ID" value="WLS43307.1"/>
    <property type="molecule type" value="Genomic_DNA"/>
</dbReference>
<dbReference type="SUPFAM" id="SSF53756">
    <property type="entry name" value="UDP-Glycosyltransferase/glycogen phosphorylase"/>
    <property type="match status" value="1"/>
</dbReference>
<dbReference type="AlphaFoldDB" id="A0AAJ6HNI9"/>
<evidence type="ECO:0000256" key="1">
    <source>
        <dbReference type="ARBA" id="ARBA00006962"/>
    </source>
</evidence>
<dbReference type="GO" id="GO:0008194">
    <property type="term" value="F:UDP-glycosyltransferase activity"/>
    <property type="evidence" value="ECO:0007669"/>
    <property type="project" value="InterPro"/>
</dbReference>
<dbReference type="Gene3D" id="3.40.50.2000">
    <property type="entry name" value="Glycogen Phosphorylase B"/>
    <property type="match status" value="2"/>
</dbReference>
<comment type="similarity">
    <text evidence="1">Belongs to the glycosyltransferase 28 family.</text>
</comment>
<sequence length="403" mass="43525">MRVLFTVSSWPTHYAAMVPLAWALQAAGHEVTALCSPSQVAPLSATGIVPVPVLDDWEVNVRLRLQYYEEAVNGHWPYPWLPLHPVTGAPLKSLDDFDRTEFELRHAPVYAERTAKGFDAGVAFARAWQPDLVLHDPASFEGILIAELLDRPAVLCLWGPVGTHEPAHMSIVPQDHSKSFPRYGLKPFTPDMIRTVIDPCPAAIAPPTPADRLPMQYVPYNGCAPMPGWLLKPPDRPRVCIAWSTALTATAGARSYLLPELVRATHDLDVDVVLTATAEDVAALGPVPASVRVVERLPLRLLLPSCAAVVHHGGSGSTLTSLWAGVPQLLPTFASEQTVTASRVAANGAAVHMLGHEANAASVRAALERLLSDDSYRAAAGRLRTQMRSQPTPADLVATLEKL</sequence>
<evidence type="ECO:0000259" key="5">
    <source>
        <dbReference type="Pfam" id="PF21036"/>
    </source>
</evidence>
<dbReference type="InterPro" id="IPR048284">
    <property type="entry name" value="EryCIII-like_N"/>
</dbReference>
<organism evidence="6 7">
    <name type="scientific">Micromonospora profundi</name>
    <dbReference type="NCBI Taxonomy" id="1420889"/>
    <lineage>
        <taxon>Bacteria</taxon>
        <taxon>Bacillati</taxon>
        <taxon>Actinomycetota</taxon>
        <taxon>Actinomycetes</taxon>
        <taxon>Micromonosporales</taxon>
        <taxon>Micromonosporaceae</taxon>
        <taxon>Micromonospora</taxon>
    </lineage>
</organism>
<dbReference type="PANTHER" id="PTHR48050:SF13">
    <property type="entry name" value="STEROL 3-BETA-GLUCOSYLTRANSFERASE UGT80A2"/>
    <property type="match status" value="1"/>
</dbReference>